<dbReference type="Proteomes" id="UP000316425">
    <property type="component" value="Unassembled WGS sequence"/>
</dbReference>
<proteinExistence type="predicted"/>
<name>A0A556PBQ1_9BACI</name>
<reference evidence="7 8" key="1">
    <citation type="submission" date="2019-07" db="EMBL/GenBank/DDBJ databases">
        <title>Allobacillus sp. nov. SKP isolated from shrimp paste of Euphausiacea.</title>
        <authorList>
            <person name="Kanchanasin P."/>
            <person name="Tanasupawat S."/>
            <person name="Shi W."/>
            <person name="Wu L."/>
            <person name="Ma J."/>
        </authorList>
    </citation>
    <scope>NUCLEOTIDE SEQUENCE [LARGE SCALE GENOMIC DNA]</scope>
    <source>
        <strain evidence="7 8">SKP4-8</strain>
    </source>
</reference>
<feature type="transmembrane region" description="Helical" evidence="6">
    <location>
        <begin position="42"/>
        <end position="62"/>
    </location>
</feature>
<evidence type="ECO:0000313" key="8">
    <source>
        <dbReference type="Proteomes" id="UP000316425"/>
    </source>
</evidence>
<gene>
    <name evidence="7" type="ORF">FPQ13_10945</name>
</gene>
<dbReference type="InterPro" id="IPR024923">
    <property type="entry name" value="PG_synth_SpoVB"/>
</dbReference>
<dbReference type="Pfam" id="PF01943">
    <property type="entry name" value="Polysacc_synt"/>
    <property type="match status" value="1"/>
</dbReference>
<dbReference type="InterPro" id="IPR002797">
    <property type="entry name" value="Polysacc_synth"/>
</dbReference>
<feature type="transmembrane region" description="Helical" evidence="6">
    <location>
        <begin position="376"/>
        <end position="395"/>
    </location>
</feature>
<dbReference type="AlphaFoldDB" id="A0A556PBQ1"/>
<evidence type="ECO:0000313" key="7">
    <source>
        <dbReference type="EMBL" id="TSJ61813.1"/>
    </source>
</evidence>
<dbReference type="PANTHER" id="PTHR30250">
    <property type="entry name" value="PST FAMILY PREDICTED COLANIC ACID TRANSPORTER"/>
    <property type="match status" value="1"/>
</dbReference>
<keyword evidence="4 6" id="KW-1133">Transmembrane helix</keyword>
<feature type="transmembrane region" description="Helical" evidence="6">
    <location>
        <begin position="118"/>
        <end position="138"/>
    </location>
</feature>
<evidence type="ECO:0000256" key="1">
    <source>
        <dbReference type="ARBA" id="ARBA00004651"/>
    </source>
</evidence>
<evidence type="ECO:0000256" key="3">
    <source>
        <dbReference type="ARBA" id="ARBA00022692"/>
    </source>
</evidence>
<feature type="transmembrane region" description="Helical" evidence="6">
    <location>
        <begin position="145"/>
        <end position="170"/>
    </location>
</feature>
<dbReference type="InterPro" id="IPR050833">
    <property type="entry name" value="Poly_Biosynth_Transport"/>
</dbReference>
<dbReference type="GO" id="GO:0005886">
    <property type="term" value="C:plasma membrane"/>
    <property type="evidence" value="ECO:0007669"/>
    <property type="project" value="UniProtKB-SubCell"/>
</dbReference>
<keyword evidence="2" id="KW-1003">Cell membrane</keyword>
<feature type="transmembrane region" description="Helical" evidence="6">
    <location>
        <begin position="12"/>
        <end position="30"/>
    </location>
</feature>
<feature type="transmembrane region" description="Helical" evidence="6">
    <location>
        <begin position="431"/>
        <end position="454"/>
    </location>
</feature>
<feature type="transmembrane region" description="Helical" evidence="6">
    <location>
        <begin position="401"/>
        <end position="419"/>
    </location>
</feature>
<accession>A0A556PBQ1</accession>
<protein>
    <submittedName>
        <fullName evidence="7">Oligosaccharide flippase family protein</fullName>
    </submittedName>
</protein>
<dbReference type="CDD" id="cd13124">
    <property type="entry name" value="MATE_SpoVB_like"/>
    <property type="match status" value="1"/>
</dbReference>
<feature type="transmembrane region" description="Helical" evidence="6">
    <location>
        <begin position="460"/>
        <end position="483"/>
    </location>
</feature>
<dbReference type="RefSeq" id="WP_144089373.1">
    <property type="nucleotide sequence ID" value="NZ_VMHE01000024.1"/>
</dbReference>
<evidence type="ECO:0000256" key="5">
    <source>
        <dbReference type="ARBA" id="ARBA00023136"/>
    </source>
</evidence>
<comment type="caution">
    <text evidence="7">The sequence shown here is derived from an EMBL/GenBank/DDBJ whole genome shotgun (WGS) entry which is preliminary data.</text>
</comment>
<feature type="transmembrane region" description="Helical" evidence="6">
    <location>
        <begin position="308"/>
        <end position="331"/>
    </location>
</feature>
<dbReference type="OrthoDB" id="9775950at2"/>
<comment type="subcellular location">
    <subcellularLocation>
        <location evidence="1">Cell membrane</location>
        <topology evidence="1">Multi-pass membrane protein</topology>
    </subcellularLocation>
</comment>
<keyword evidence="3 6" id="KW-0812">Transmembrane</keyword>
<evidence type="ECO:0000256" key="6">
    <source>
        <dbReference type="SAM" id="Phobius"/>
    </source>
</evidence>
<sequence>MSDTNKWVKGAIILTITGLISRILGMVYRVPLQNIAGDEGLYVYQQIYPLLSLAIILSLYGIPSAVTQQFSENQTSRQLFTRIFYLLTGLGILAWLVIYLFAQTWANMMGDIQLTEPIRISSFMFLLLPMISLLRGYFQSYEETHLVGISQVVEQFVRVILIIGITFYVVSTDRSLYELGTLAALATIIGTFVAVVYLGIKFLRRKNSVEVPPNNIPFRQTAKWFFAGVFIYSLTYVLHLIFQAVDVMTMIPLLQEYGWSFEESKVQKGIFDRGNPMIQLGLVFGSSLAFALIPSIQSKRKQREAEQAVHLTFLFSLAAAVGLIAIMPFLNPLFYLNQHGTTAIQWLMLLVFLLSLIITLSVLLQSLGYTQQQFKWIVFMFAVKIASNFWLIPIYGILGASIASILAAATLVIIYFWIWMKRSSIHIDVLFYIKAVVTIGLMYGVVVFMAQLFSIHATRLFLIVPTIALSLVGVITVFTMAWAMKLFPKNFLQNILKKSR</sequence>
<dbReference type="EMBL" id="VMHE01000024">
    <property type="protein sequence ID" value="TSJ61813.1"/>
    <property type="molecule type" value="Genomic_DNA"/>
</dbReference>
<keyword evidence="5 6" id="KW-0472">Membrane</keyword>
<feature type="transmembrane region" description="Helical" evidence="6">
    <location>
        <begin position="224"/>
        <end position="245"/>
    </location>
</feature>
<evidence type="ECO:0000256" key="4">
    <source>
        <dbReference type="ARBA" id="ARBA00022989"/>
    </source>
</evidence>
<feature type="transmembrane region" description="Helical" evidence="6">
    <location>
        <begin position="83"/>
        <end position="106"/>
    </location>
</feature>
<keyword evidence="8" id="KW-1185">Reference proteome</keyword>
<feature type="transmembrane region" description="Helical" evidence="6">
    <location>
        <begin position="343"/>
        <end position="364"/>
    </location>
</feature>
<organism evidence="7 8">
    <name type="scientific">Allobacillus salarius</name>
    <dbReference type="NCBI Taxonomy" id="1955272"/>
    <lineage>
        <taxon>Bacteria</taxon>
        <taxon>Bacillati</taxon>
        <taxon>Bacillota</taxon>
        <taxon>Bacilli</taxon>
        <taxon>Bacillales</taxon>
        <taxon>Bacillaceae</taxon>
        <taxon>Allobacillus</taxon>
    </lineage>
</organism>
<feature type="transmembrane region" description="Helical" evidence="6">
    <location>
        <begin position="277"/>
        <end position="296"/>
    </location>
</feature>
<feature type="transmembrane region" description="Helical" evidence="6">
    <location>
        <begin position="182"/>
        <end position="203"/>
    </location>
</feature>
<evidence type="ECO:0000256" key="2">
    <source>
        <dbReference type="ARBA" id="ARBA00022475"/>
    </source>
</evidence>
<dbReference type="PANTHER" id="PTHR30250:SF29">
    <property type="entry name" value="POLYSACCHARIDE BIOSYNTHESIS PROTEIN C-TERMINAL DOMAIN-CONTAINING PROTEIN"/>
    <property type="match status" value="1"/>
</dbReference>